<dbReference type="Proteomes" id="UP000507470">
    <property type="component" value="Unassembled WGS sequence"/>
</dbReference>
<reference evidence="1 2" key="1">
    <citation type="submission" date="2020-06" db="EMBL/GenBank/DDBJ databases">
        <authorList>
            <person name="Li R."/>
            <person name="Bekaert M."/>
        </authorList>
    </citation>
    <scope>NUCLEOTIDE SEQUENCE [LARGE SCALE GENOMIC DNA]</scope>
    <source>
        <strain evidence="2">wild</strain>
    </source>
</reference>
<dbReference type="EMBL" id="CACVKT020002955">
    <property type="protein sequence ID" value="CAC5380920.1"/>
    <property type="molecule type" value="Genomic_DNA"/>
</dbReference>
<dbReference type="OrthoDB" id="6102890at2759"/>
<protein>
    <submittedName>
        <fullName evidence="1">Uncharacterized protein</fullName>
    </submittedName>
</protein>
<keyword evidence="2" id="KW-1185">Reference proteome</keyword>
<evidence type="ECO:0000313" key="1">
    <source>
        <dbReference type="EMBL" id="CAC5380920.1"/>
    </source>
</evidence>
<organism evidence="1 2">
    <name type="scientific">Mytilus coruscus</name>
    <name type="common">Sea mussel</name>
    <dbReference type="NCBI Taxonomy" id="42192"/>
    <lineage>
        <taxon>Eukaryota</taxon>
        <taxon>Metazoa</taxon>
        <taxon>Spiralia</taxon>
        <taxon>Lophotrochozoa</taxon>
        <taxon>Mollusca</taxon>
        <taxon>Bivalvia</taxon>
        <taxon>Autobranchia</taxon>
        <taxon>Pteriomorphia</taxon>
        <taxon>Mytilida</taxon>
        <taxon>Mytiloidea</taxon>
        <taxon>Mytilidae</taxon>
        <taxon>Mytilinae</taxon>
        <taxon>Mytilus</taxon>
    </lineage>
</organism>
<evidence type="ECO:0000313" key="2">
    <source>
        <dbReference type="Proteomes" id="UP000507470"/>
    </source>
</evidence>
<proteinExistence type="predicted"/>
<dbReference type="AlphaFoldDB" id="A0A6J8BC91"/>
<accession>A0A6J8BC91</accession>
<gene>
    <name evidence="1" type="ORF">MCOR_16845</name>
</gene>
<name>A0A6J8BC91_MYTCO</name>
<sequence length="372" mass="41926">MLTKLVKTDIYVDQTHDYYLNLEGVEPFTLTSCMECVKALPVFSASEIKESDHIMFAGSVYDHHAIVVSILSNDRTIIKEKIKVSFDGNFKIVGYDPSIYDTRSVVKRALSRLGEQQFDFFTNDSSHFTRWCKLMKEWERDDEYNMLDRTVIIFEMTFQSNKIVLKRSSVDVLLDYKPSSKIKDDHTTCIGKSENLSTLGNEEKQLDNDNLQRTRSIFSVKENIRRPTSIDGLIKNKTSIGTIKELDTIQESDIIQELDTIQELGNDTVVDASLNDSFVSEQNSYSEGKKKGKIETSAASYDGGCIECVKAVPVFNSDAIDEGDHIVFAGMIYDHHAIVVKKLQGETFEIVEATNTGIGLATGVFLCRKALI</sequence>